<reference evidence="3" key="2">
    <citation type="submission" date="2022-06" db="UniProtKB">
        <authorList>
            <consortium name="EnsemblMetazoa"/>
        </authorList>
    </citation>
    <scope>IDENTIFICATION</scope>
    <source>
        <strain evidence="3">DF5081</strain>
    </source>
</reference>
<dbReference type="AlphaFoldDB" id="A0A8R1DMT8"/>
<evidence type="ECO:0000256" key="2">
    <source>
        <dbReference type="SAM" id="SignalP"/>
    </source>
</evidence>
<evidence type="ECO:0000313" key="3">
    <source>
        <dbReference type="EnsemblMetazoa" id="CJA06400.1"/>
    </source>
</evidence>
<keyword evidence="2" id="KW-0732">Signal</keyword>
<evidence type="ECO:0000256" key="1">
    <source>
        <dbReference type="SAM" id="MobiDB-lite"/>
    </source>
</evidence>
<organism evidence="3 4">
    <name type="scientific">Caenorhabditis japonica</name>
    <dbReference type="NCBI Taxonomy" id="281687"/>
    <lineage>
        <taxon>Eukaryota</taxon>
        <taxon>Metazoa</taxon>
        <taxon>Ecdysozoa</taxon>
        <taxon>Nematoda</taxon>
        <taxon>Chromadorea</taxon>
        <taxon>Rhabditida</taxon>
        <taxon>Rhabditina</taxon>
        <taxon>Rhabditomorpha</taxon>
        <taxon>Rhabditoidea</taxon>
        <taxon>Rhabditidae</taxon>
        <taxon>Peloderinae</taxon>
        <taxon>Caenorhabditis</taxon>
    </lineage>
</organism>
<dbReference type="PANTHER" id="PTHR35182">
    <property type="entry name" value="PROTEIN CBG13762"/>
    <property type="match status" value="1"/>
</dbReference>
<reference evidence="4" key="1">
    <citation type="submission" date="2010-08" db="EMBL/GenBank/DDBJ databases">
        <authorList>
            <consortium name="Caenorhabditis japonica Sequencing Consortium"/>
            <person name="Wilson R.K."/>
        </authorList>
    </citation>
    <scope>NUCLEOTIDE SEQUENCE [LARGE SCALE GENOMIC DNA]</scope>
    <source>
        <strain evidence="4">DF5081</strain>
    </source>
</reference>
<feature type="compositionally biased region" description="Pro residues" evidence="1">
    <location>
        <begin position="135"/>
        <end position="145"/>
    </location>
</feature>
<dbReference type="Proteomes" id="UP000005237">
    <property type="component" value="Unassembled WGS sequence"/>
</dbReference>
<dbReference type="PANTHER" id="PTHR35182:SF1">
    <property type="entry name" value="COLD-SHOCK PROTEIN-RELATED"/>
    <property type="match status" value="1"/>
</dbReference>
<keyword evidence="4" id="KW-1185">Reference proteome</keyword>
<protein>
    <submittedName>
        <fullName evidence="3">Uncharacterized protein</fullName>
    </submittedName>
</protein>
<sequence>MKPFSIIFLFSLLALCYSNSELSAHVFVGKDYTFDLSYDGAENSEGVKRLLDTETGEKWQFFYFCETKKNAKKCGSWVDDKGVKIKGVSTKVKRTADGALFSKLTLKDAGSYARVPEDKDEAQASLQRVRVTVQSPPPPPPPTKN</sequence>
<feature type="chain" id="PRO_5035876308" evidence="2">
    <location>
        <begin position="19"/>
        <end position="145"/>
    </location>
</feature>
<feature type="signal peptide" evidence="2">
    <location>
        <begin position="1"/>
        <end position="18"/>
    </location>
</feature>
<accession>A0A8R1DMT8</accession>
<feature type="region of interest" description="Disordered" evidence="1">
    <location>
        <begin position="116"/>
        <end position="145"/>
    </location>
</feature>
<evidence type="ECO:0000313" key="4">
    <source>
        <dbReference type="Proteomes" id="UP000005237"/>
    </source>
</evidence>
<dbReference type="OMA" id="MCESEPE"/>
<name>A0A8R1DMT8_CAEJA</name>
<dbReference type="EnsemblMetazoa" id="CJA06400.1">
    <property type="protein sequence ID" value="CJA06400.1"/>
    <property type="gene ID" value="WBGene00125604"/>
</dbReference>
<proteinExistence type="predicted"/>